<dbReference type="HOGENOM" id="CLU_2624189_0_0_1"/>
<reference evidence="2" key="1">
    <citation type="submission" date="2011-07" db="EMBL/GenBank/DDBJ databases">
        <authorList>
            <consortium name="Caenorhabditis brenneri Sequencing and Analysis Consortium"/>
            <person name="Wilson R.K."/>
        </authorList>
    </citation>
    <scope>NUCLEOTIDE SEQUENCE [LARGE SCALE GENOMIC DNA]</scope>
    <source>
        <strain evidence="2">PB2801</strain>
    </source>
</reference>
<proteinExistence type="predicted"/>
<dbReference type="Proteomes" id="UP000008068">
    <property type="component" value="Unassembled WGS sequence"/>
</dbReference>
<organism evidence="2">
    <name type="scientific">Caenorhabditis brenneri</name>
    <name type="common">Nematode worm</name>
    <dbReference type="NCBI Taxonomy" id="135651"/>
    <lineage>
        <taxon>Eukaryota</taxon>
        <taxon>Metazoa</taxon>
        <taxon>Ecdysozoa</taxon>
        <taxon>Nematoda</taxon>
        <taxon>Chromadorea</taxon>
        <taxon>Rhabditida</taxon>
        <taxon>Rhabditina</taxon>
        <taxon>Rhabditomorpha</taxon>
        <taxon>Rhabditoidea</taxon>
        <taxon>Rhabditidae</taxon>
        <taxon>Peloderinae</taxon>
        <taxon>Caenorhabditis</taxon>
    </lineage>
</organism>
<gene>
    <name evidence="1" type="ORF">CAEBREN_23773</name>
</gene>
<evidence type="ECO:0000313" key="1">
    <source>
        <dbReference type="EMBL" id="EGT46261.1"/>
    </source>
</evidence>
<sequence length="78" mass="9288">MSGNILHWMLPVKHQMILIELEAHRTGERRVRVDGVERVHARSEHREDSVDKIEIHEITIFININWYGEKRIFSVEVS</sequence>
<name>G0MWQ0_CAEBE</name>
<keyword evidence="2" id="KW-1185">Reference proteome</keyword>
<evidence type="ECO:0000313" key="2">
    <source>
        <dbReference type="Proteomes" id="UP000008068"/>
    </source>
</evidence>
<dbReference type="AlphaFoldDB" id="G0MWQ0"/>
<dbReference type="InParanoid" id="G0MWQ0"/>
<accession>G0MWQ0</accession>
<protein>
    <submittedName>
        <fullName evidence="1">Uncharacterized protein</fullName>
    </submittedName>
</protein>
<dbReference type="EMBL" id="GL379817">
    <property type="protein sequence ID" value="EGT46261.1"/>
    <property type="molecule type" value="Genomic_DNA"/>
</dbReference>